<keyword evidence="2" id="KW-1185">Reference proteome</keyword>
<accession>Q97BJ0</accession>
<gene>
    <name evidence="1" type="ORF">TVG0454214</name>
</gene>
<dbReference type="NCBIfam" id="TIGR04498">
    <property type="entry name" value="AbiV_defense"/>
    <property type="match status" value="1"/>
</dbReference>
<dbReference type="Proteomes" id="UP000001017">
    <property type="component" value="Chromosome"/>
</dbReference>
<dbReference type="Pfam" id="PF18728">
    <property type="entry name" value="HEPN_AbiV"/>
    <property type="match status" value="1"/>
</dbReference>
<reference evidence="1 2" key="2">
    <citation type="journal article" date="2000" name="Proc. Natl. Acad. Sci. U.S.A.">
        <title>Archaeal adaptation to higher temperatures revealed by genomic sequence of Thermoplasma volcanium.</title>
        <authorList>
            <person name="Kawashima T."/>
            <person name="Amano N."/>
            <person name="Koike H."/>
            <person name="Makino S."/>
            <person name="Higuchi S."/>
            <person name="Kawashima-Ohya Y."/>
            <person name="Watanabe K."/>
            <person name="Yamazaki M."/>
            <person name="Kanehori K."/>
            <person name="Kawamoto T."/>
            <person name="Nunoshiba T."/>
            <person name="Yamamoto Y."/>
            <person name="Aramaki H."/>
            <person name="Makino K."/>
            <person name="Suzuki M."/>
        </authorList>
    </citation>
    <scope>NUCLEOTIDE SEQUENCE [LARGE SCALE GENOMIC DNA]</scope>
    <source>
        <strain evidence="2">ATCC 51530 / DSM 4299 / JCM 9571 / NBRC 15438 / GSS1</strain>
    </source>
</reference>
<reference evidence="1 2" key="1">
    <citation type="journal article" date="1999" name="Proc. Jpn. Acad.">
        <title>Determination of the complete genomic DNA sequence of Thermoplasma volvanium GSS1.</title>
        <authorList>
            <person name="Kawashima T."/>
            <person name="Yamamoto Y."/>
            <person name="Aramaki H."/>
            <person name="Nunoshiba T."/>
            <person name="Kawamoto T."/>
            <person name="Watanabe K."/>
            <person name="Yamazaki M."/>
            <person name="Kanehori K."/>
            <person name="Amano N."/>
            <person name="Ohya Y."/>
            <person name="Makino K."/>
            <person name="Suzuki M."/>
        </authorList>
    </citation>
    <scope>NUCLEOTIDE SEQUENCE [LARGE SCALE GENOMIC DNA]</scope>
    <source>
        <strain evidence="2">ATCC 51530 / DSM 4299 / JCM 9571 / NBRC 15438 / GSS1</strain>
    </source>
</reference>
<dbReference type="InterPro" id="IPR030987">
    <property type="entry name" value="AbiV"/>
</dbReference>
<name>Q97BJ0_THEVO</name>
<sequence length="246" mass="28951">MADRREHDDAIRKHIFTEHDCKLCMRNAERLLDDASNNSLSIQTRMALLELSFEETAKSILLYFYLLSHDKGQLLVKGSVEENLRDIFKNHKTKIEIMKNVMSFLAENIPAFDMASDLDYIERIVRYGTEGEKRDSREAKISMARQIALDDRSSIIKKMVKEIIDFLNLQDVDYYNDLKNKSLYVDIDPSTDRLQLPLEPKNKKIMDYMEFFIIVQLADQWDTFGEKKKVGDLINKYRNRLKVLIK</sequence>
<evidence type="ECO:0000313" key="1">
    <source>
        <dbReference type="EMBL" id="BAB59607.1"/>
    </source>
</evidence>
<dbReference type="PaxDb" id="273116-14324680"/>
<evidence type="ECO:0000313" key="2">
    <source>
        <dbReference type="Proteomes" id="UP000001017"/>
    </source>
</evidence>
<dbReference type="EMBL" id="BA000011">
    <property type="protein sequence ID" value="BAB59607.1"/>
    <property type="molecule type" value="Genomic_DNA"/>
</dbReference>
<dbReference type="KEGG" id="tvo:TVG0454214"/>
<dbReference type="AlphaFoldDB" id="Q97BJ0"/>
<protein>
    <submittedName>
        <fullName evidence="1">TVG0454214 protein</fullName>
    </submittedName>
</protein>
<proteinExistence type="predicted"/>
<organism evidence="1 2">
    <name type="scientific">Thermoplasma volcanium (strain ATCC 51530 / DSM 4299 / JCM 9571 / NBRC 15438 / GSS1)</name>
    <dbReference type="NCBI Taxonomy" id="273116"/>
    <lineage>
        <taxon>Archaea</taxon>
        <taxon>Methanobacteriati</taxon>
        <taxon>Thermoplasmatota</taxon>
        <taxon>Thermoplasmata</taxon>
        <taxon>Thermoplasmatales</taxon>
        <taxon>Thermoplasmataceae</taxon>
        <taxon>Thermoplasma</taxon>
    </lineage>
</organism>
<dbReference type="HOGENOM" id="CLU_1127143_0_0_2"/>